<dbReference type="InterPro" id="IPR024412">
    <property type="entry name" value="Lsr2_dim_dom"/>
</dbReference>
<dbReference type="STRING" id="546364.SAMN04489730_7011"/>
<evidence type="ECO:0000313" key="4">
    <source>
        <dbReference type="EMBL" id="SFW88599.1"/>
    </source>
</evidence>
<dbReference type="GO" id="GO:0003677">
    <property type="term" value="F:DNA binding"/>
    <property type="evidence" value="ECO:0007669"/>
    <property type="project" value="UniProtKB-KW"/>
</dbReference>
<dbReference type="OrthoDB" id="4113332at2"/>
<name>A0A1K1SX14_9PSEU</name>
<evidence type="ECO:0000313" key="5">
    <source>
        <dbReference type="Proteomes" id="UP000182740"/>
    </source>
</evidence>
<organism evidence="4 5">
    <name type="scientific">Amycolatopsis australiensis</name>
    <dbReference type="NCBI Taxonomy" id="546364"/>
    <lineage>
        <taxon>Bacteria</taxon>
        <taxon>Bacillati</taxon>
        <taxon>Actinomycetota</taxon>
        <taxon>Actinomycetes</taxon>
        <taxon>Pseudonocardiales</taxon>
        <taxon>Pseudonocardiaceae</taxon>
        <taxon>Amycolatopsis</taxon>
    </lineage>
</organism>
<dbReference type="Pfam" id="PF11774">
    <property type="entry name" value="Lsr2"/>
    <property type="match status" value="1"/>
</dbReference>
<reference evidence="5" key="1">
    <citation type="submission" date="2016-11" db="EMBL/GenBank/DDBJ databases">
        <authorList>
            <person name="Varghese N."/>
            <person name="Submissions S."/>
        </authorList>
    </citation>
    <scope>NUCLEOTIDE SEQUENCE [LARGE SCALE GENOMIC DNA]</scope>
    <source>
        <strain evidence="5">DSM 44671</strain>
    </source>
</reference>
<proteinExistence type="predicted"/>
<dbReference type="GO" id="GO:0016746">
    <property type="term" value="F:acyltransferase activity"/>
    <property type="evidence" value="ECO:0007669"/>
    <property type="project" value="InterPro"/>
</dbReference>
<dbReference type="InterPro" id="IPR042261">
    <property type="entry name" value="Lsr2-like_dimerization"/>
</dbReference>
<keyword evidence="5" id="KW-1185">Reference proteome</keyword>
<sequence>MARKVLVEILDDIDGSTAAQTVQSGLDGVTYEIDLSDQNATALRNELARYVAAGRRIGGRKVRVASGQSTTTTTSDRRRNQRIRAWANANGHEVSERGRLSAEVITAHEQAQIAETEAPAPWKRASRKKAAACRDHPLVVPSVARRPTHVTDAEGGTVTRVTCAP</sequence>
<feature type="domain" description="Lsr2 dimerization" evidence="2">
    <location>
        <begin position="1"/>
        <end position="58"/>
    </location>
</feature>
<gene>
    <name evidence="4" type="ORF">SAMN04489730_7011</name>
</gene>
<dbReference type="EMBL" id="FPJG01000006">
    <property type="protein sequence ID" value="SFW88599.1"/>
    <property type="molecule type" value="Genomic_DNA"/>
</dbReference>
<dbReference type="Gene3D" id="3.30.60.230">
    <property type="entry name" value="Lsr2, dimerization domain"/>
    <property type="match status" value="1"/>
</dbReference>
<accession>A0A1K1SX14</accession>
<dbReference type="Gene3D" id="4.10.320.10">
    <property type="entry name" value="E3-binding domain"/>
    <property type="match status" value="1"/>
</dbReference>
<dbReference type="InterPro" id="IPR055370">
    <property type="entry name" value="Lsr2_DNA-bd"/>
</dbReference>
<evidence type="ECO:0000259" key="3">
    <source>
        <dbReference type="Pfam" id="PF23359"/>
    </source>
</evidence>
<dbReference type="Proteomes" id="UP000182740">
    <property type="component" value="Unassembled WGS sequence"/>
</dbReference>
<keyword evidence="1" id="KW-0238">DNA-binding</keyword>
<dbReference type="AlphaFoldDB" id="A0A1K1SX14"/>
<feature type="domain" description="Lsr2 DNA-binding" evidence="3">
    <location>
        <begin position="75"/>
        <end position="111"/>
    </location>
</feature>
<evidence type="ECO:0000256" key="1">
    <source>
        <dbReference type="ARBA" id="ARBA00023125"/>
    </source>
</evidence>
<dbReference type="Pfam" id="PF23359">
    <property type="entry name" value="Lsr2_DNA-bd"/>
    <property type="match status" value="1"/>
</dbReference>
<protein>
    <submittedName>
        <fullName evidence="4">Lsr2 protein</fullName>
    </submittedName>
</protein>
<dbReference type="InterPro" id="IPR036625">
    <property type="entry name" value="E3-bd_dom_sf"/>
</dbReference>
<evidence type="ECO:0000259" key="2">
    <source>
        <dbReference type="Pfam" id="PF11774"/>
    </source>
</evidence>